<evidence type="ECO:0000256" key="1">
    <source>
        <dbReference type="SAM" id="Phobius"/>
    </source>
</evidence>
<dbReference type="AlphaFoldDB" id="A0A1F6DRQ0"/>
<evidence type="ECO:0000313" key="4">
    <source>
        <dbReference type="Proteomes" id="UP000178328"/>
    </source>
</evidence>
<evidence type="ECO:0000313" key="3">
    <source>
        <dbReference type="EMBL" id="OGG64135.1"/>
    </source>
</evidence>
<reference evidence="3 4" key="1">
    <citation type="journal article" date="2016" name="Nat. Commun.">
        <title>Thousands of microbial genomes shed light on interconnected biogeochemical processes in an aquifer system.</title>
        <authorList>
            <person name="Anantharaman K."/>
            <person name="Brown C.T."/>
            <person name="Hug L.A."/>
            <person name="Sharon I."/>
            <person name="Castelle C.J."/>
            <person name="Probst A.J."/>
            <person name="Thomas B.C."/>
            <person name="Singh A."/>
            <person name="Wilkins M.J."/>
            <person name="Karaoz U."/>
            <person name="Brodie E.L."/>
            <person name="Williams K.H."/>
            <person name="Hubbard S.S."/>
            <person name="Banfield J.F."/>
        </authorList>
    </citation>
    <scope>NUCLEOTIDE SEQUENCE [LARGE SCALE GENOMIC DNA]</scope>
</reference>
<keyword evidence="1" id="KW-0812">Transmembrane</keyword>
<proteinExistence type="predicted"/>
<dbReference type="CDD" id="cd08547">
    <property type="entry name" value="Type_II_cohesin"/>
    <property type="match status" value="1"/>
</dbReference>
<accession>A0A1F6DRQ0</accession>
<evidence type="ECO:0000256" key="2">
    <source>
        <dbReference type="SAM" id="SignalP"/>
    </source>
</evidence>
<protein>
    <recommendedName>
        <fullName evidence="5">Cohesin domain-containing protein</fullName>
    </recommendedName>
</protein>
<dbReference type="STRING" id="1798494.A3C18_02610"/>
<feature type="transmembrane region" description="Helical" evidence="1">
    <location>
        <begin position="263"/>
        <end position="281"/>
    </location>
</feature>
<name>A0A1F6DRQ0_9BACT</name>
<dbReference type="EMBL" id="MFLH01000034">
    <property type="protein sequence ID" value="OGG64135.1"/>
    <property type="molecule type" value="Genomic_DNA"/>
</dbReference>
<evidence type="ECO:0008006" key="5">
    <source>
        <dbReference type="Google" id="ProtNLM"/>
    </source>
</evidence>
<keyword evidence="2" id="KW-0732">Signal</keyword>
<feature type="chain" id="PRO_5009523991" description="Cohesin domain-containing protein" evidence="2">
    <location>
        <begin position="28"/>
        <end position="295"/>
    </location>
</feature>
<sequence length="295" mass="31999">MVMFLKKYFLPTFIFITLYVNVPPAYAAEFGVVANPSTFGKGAAFEARVIIDTQGESINAFAGAVTFPSDLLTPLEVREGGSIVNFWIEEPRTATSSTVRFSGITPGGFNGKALLFSVIFRAAEPGSATIAVESPRALRNDGVGSTARVTSIGTRVTVSNTPASSGSIPPVEDTDPPEPFTPVVASDPAIFGGKYFLVFATQDKKSGIDHYEVCEGSIRQCGDAESPYLLHYQSLGRKIFVKAVDRAGNERIAALPAFMHLPWYQSLLLLAIIGILVHALFNWRRLVWQNYIQSP</sequence>
<feature type="signal peptide" evidence="2">
    <location>
        <begin position="1"/>
        <end position="27"/>
    </location>
</feature>
<keyword evidence="1" id="KW-1133">Transmembrane helix</keyword>
<dbReference type="Proteomes" id="UP000178328">
    <property type="component" value="Unassembled WGS sequence"/>
</dbReference>
<dbReference type="Gene3D" id="2.60.40.680">
    <property type="match status" value="1"/>
</dbReference>
<organism evidence="3 4">
    <name type="scientific">Candidatus Kaiserbacteria bacterium RIFCSPHIGHO2_02_FULL_54_11b</name>
    <dbReference type="NCBI Taxonomy" id="1798494"/>
    <lineage>
        <taxon>Bacteria</taxon>
        <taxon>Candidatus Kaiseribacteriota</taxon>
    </lineage>
</organism>
<comment type="caution">
    <text evidence="3">The sequence shown here is derived from an EMBL/GenBank/DDBJ whole genome shotgun (WGS) entry which is preliminary data.</text>
</comment>
<keyword evidence="1" id="KW-0472">Membrane</keyword>
<gene>
    <name evidence="3" type="ORF">A3C18_02610</name>
</gene>